<feature type="compositionally biased region" description="Basic residues" evidence="1">
    <location>
        <begin position="658"/>
        <end position="670"/>
    </location>
</feature>
<feature type="compositionally biased region" description="Low complexity" evidence="1">
    <location>
        <begin position="584"/>
        <end position="595"/>
    </location>
</feature>
<evidence type="ECO:0000256" key="1">
    <source>
        <dbReference type="SAM" id="MobiDB-lite"/>
    </source>
</evidence>
<dbReference type="EMBL" id="JAOAOG010000193">
    <property type="protein sequence ID" value="KAJ6241459.1"/>
    <property type="molecule type" value="Genomic_DNA"/>
</dbReference>
<dbReference type="PANTHER" id="PTHR46957">
    <property type="entry name" value="CYTOKINE RECEPTOR"/>
    <property type="match status" value="1"/>
</dbReference>
<proteinExistence type="predicted"/>
<protein>
    <submittedName>
        <fullName evidence="3">C2 domain-containing protein</fullName>
    </submittedName>
</protein>
<dbReference type="Proteomes" id="UP001150062">
    <property type="component" value="Unassembled WGS sequence"/>
</dbReference>
<name>A0ABQ8YAL7_9EUKA</name>
<accession>A0ABQ8YAL7</accession>
<dbReference type="InterPro" id="IPR003961">
    <property type="entry name" value="FN3_dom"/>
</dbReference>
<evidence type="ECO:0000313" key="3">
    <source>
        <dbReference type="EMBL" id="KAJ6241459.1"/>
    </source>
</evidence>
<dbReference type="PANTHER" id="PTHR46957:SF3">
    <property type="entry name" value="CYTOKINE RECEPTOR"/>
    <property type="match status" value="1"/>
</dbReference>
<feature type="compositionally biased region" description="Basic residues" evidence="1">
    <location>
        <begin position="550"/>
        <end position="563"/>
    </location>
</feature>
<evidence type="ECO:0000259" key="2">
    <source>
        <dbReference type="PROSITE" id="PS50853"/>
    </source>
</evidence>
<feature type="region of interest" description="Disordered" evidence="1">
    <location>
        <begin position="127"/>
        <end position="170"/>
    </location>
</feature>
<feature type="region of interest" description="Disordered" evidence="1">
    <location>
        <begin position="536"/>
        <end position="691"/>
    </location>
</feature>
<keyword evidence="4" id="KW-1185">Reference proteome</keyword>
<reference evidence="3" key="1">
    <citation type="submission" date="2022-08" db="EMBL/GenBank/DDBJ databases">
        <title>Novel sulfate-reducing endosymbionts in the free-living metamonad Anaeramoeba.</title>
        <authorList>
            <person name="Jerlstrom-Hultqvist J."/>
            <person name="Cepicka I."/>
            <person name="Gallot-Lavallee L."/>
            <person name="Salas-Leiva D."/>
            <person name="Curtis B.A."/>
            <person name="Zahonova K."/>
            <person name="Pipaliya S."/>
            <person name="Dacks J."/>
            <person name="Roger A.J."/>
        </authorList>
    </citation>
    <scope>NUCLEOTIDE SEQUENCE</scope>
    <source>
        <strain evidence="3">Schooner1</strain>
    </source>
</reference>
<dbReference type="InterPro" id="IPR036116">
    <property type="entry name" value="FN3_sf"/>
</dbReference>
<dbReference type="Gene3D" id="2.60.40.10">
    <property type="entry name" value="Immunoglobulins"/>
    <property type="match status" value="2"/>
</dbReference>
<dbReference type="SUPFAM" id="SSF49265">
    <property type="entry name" value="Fibronectin type III"/>
    <property type="match status" value="1"/>
</dbReference>
<gene>
    <name evidence="3" type="ORF">M0813_23246</name>
</gene>
<organism evidence="3 4">
    <name type="scientific">Anaeramoeba flamelloides</name>
    <dbReference type="NCBI Taxonomy" id="1746091"/>
    <lineage>
        <taxon>Eukaryota</taxon>
        <taxon>Metamonada</taxon>
        <taxon>Anaeramoebidae</taxon>
        <taxon>Anaeramoeba</taxon>
    </lineage>
</organism>
<dbReference type="InterPro" id="IPR050713">
    <property type="entry name" value="RTP_Phos/Ushers"/>
</dbReference>
<feature type="compositionally biased region" description="Basic residues" evidence="1">
    <location>
        <begin position="610"/>
        <end position="621"/>
    </location>
</feature>
<comment type="caution">
    <text evidence="3">The sequence shown here is derived from an EMBL/GenBank/DDBJ whole genome shotgun (WGS) entry which is preliminary data.</text>
</comment>
<feature type="domain" description="Fibronectin type-III" evidence="2">
    <location>
        <begin position="279"/>
        <end position="372"/>
    </location>
</feature>
<feature type="compositionally biased region" description="Basic residues" evidence="1">
    <location>
        <begin position="636"/>
        <end position="650"/>
    </location>
</feature>
<feature type="compositionally biased region" description="Basic and acidic residues" evidence="1">
    <location>
        <begin position="674"/>
        <end position="691"/>
    </location>
</feature>
<sequence length="691" mass="81190">MNTNNKQNTEQKNLLKRIIYNYNTNHNQYKINNLPANSKFKIIMRAHNFNGFSESTENKIFSTAIDKLNEVEIKESQNIFEKQKANLKIKCFKKLHHNLFIKWGVIENKNNQIYNITGGIEEDEDLKKNEIPKENEKKKGKEKEKEKENENKNKNKSDIKNDLNELEKEYEKEKEGKTKINKLSTIDDDDDDDDFNVNENLMKVNWQELPIINEHQIDHYLVSIQTELNEKPFKFKCYTNECEFSELNAGRKYKVQIKLHNKLGYFESNFKTFQTTSGVPAQINDIKYTFLENNSEIKINWLKPWNGGSKISSYSIFYNNEKINKIIKIKPDQNSCIFAIKPSFTTFFQIYSSNRFGDSKPSDPRIALPPRKTDEISKNRNNKLTKAFEKITKKYNIVLKLECIKVDEERGTEDYKVLGRTITIDYKKGFEWIRVGGGYMKFDDFIKKHRLNKDEFIKSNEKFGTSILRGRNYQLSDYTATPSPLTERYKKTETSPTISVAKHLLTNSPQRLKLLKKHSRIKTNEKTKIKRNLFQKFQSNKSSQPVNKNLKSKKNINKKRSTKTSRLTKSINTTNRDKKSQNTKSQNTKSQNIKSQNKKSQNKNNVQKTEKKKITRSRRNRIGGTLKPKKNTNFNLRKKNQNQNKVKKVNRTQTTKKTNQKGKSKLKKRSLTSNEKDITTVKPKEIVEKKN</sequence>
<feature type="compositionally biased region" description="Polar residues" evidence="1">
    <location>
        <begin position="536"/>
        <end position="546"/>
    </location>
</feature>
<dbReference type="PROSITE" id="PS50853">
    <property type="entry name" value="FN3"/>
    <property type="match status" value="1"/>
</dbReference>
<dbReference type="InterPro" id="IPR013783">
    <property type="entry name" value="Ig-like_fold"/>
</dbReference>
<evidence type="ECO:0000313" key="4">
    <source>
        <dbReference type="Proteomes" id="UP001150062"/>
    </source>
</evidence>